<evidence type="ECO:0000313" key="3">
    <source>
        <dbReference type="Proteomes" id="UP001165041"/>
    </source>
</evidence>
<accession>A0A9W6Q6G9</accession>
<evidence type="ECO:0000313" key="2">
    <source>
        <dbReference type="EMBL" id="GLW69403.1"/>
    </source>
</evidence>
<proteinExistence type="predicted"/>
<protein>
    <recommendedName>
        <fullName evidence="1">TfuA-like core domain-containing protein</fullName>
    </recommendedName>
</protein>
<dbReference type="RefSeq" id="WP_285735299.1">
    <property type="nucleotide sequence ID" value="NZ_BSSA01000004.1"/>
</dbReference>
<feature type="domain" description="TfuA-like core" evidence="1">
    <location>
        <begin position="53"/>
        <end position="171"/>
    </location>
</feature>
<dbReference type="EMBL" id="BSSA01000004">
    <property type="protein sequence ID" value="GLW69403.1"/>
    <property type="molecule type" value="Genomic_DNA"/>
</dbReference>
<name>A0A9W6Q6G9_9ACTN</name>
<dbReference type="AlphaFoldDB" id="A0A9W6Q6G9"/>
<gene>
    <name evidence="2" type="ORF">Kpho02_17020</name>
</gene>
<evidence type="ECO:0000259" key="1">
    <source>
        <dbReference type="Pfam" id="PF07812"/>
    </source>
</evidence>
<dbReference type="Proteomes" id="UP001165041">
    <property type="component" value="Unassembled WGS sequence"/>
</dbReference>
<dbReference type="InterPro" id="IPR012924">
    <property type="entry name" value="TfuA_core"/>
</dbReference>
<dbReference type="Pfam" id="PF07812">
    <property type="entry name" value="TfuA"/>
    <property type="match status" value="1"/>
</dbReference>
<organism evidence="2 3">
    <name type="scientific">Kitasatospora phosalacinea</name>
    <dbReference type="NCBI Taxonomy" id="2065"/>
    <lineage>
        <taxon>Bacteria</taxon>
        <taxon>Bacillati</taxon>
        <taxon>Actinomycetota</taxon>
        <taxon>Actinomycetes</taxon>
        <taxon>Kitasatosporales</taxon>
        <taxon>Streptomycetaceae</taxon>
        <taxon>Kitasatospora</taxon>
    </lineage>
</organism>
<comment type="caution">
    <text evidence="2">The sequence shown here is derived from an EMBL/GenBank/DDBJ whole genome shotgun (WGS) entry which is preliminary data.</text>
</comment>
<sequence>MTPELVLHVGPTGHGLDLPALFGPRVELRPPARRGDVAELVRTAPPGRLAIVDGTFHGHPAVGHAELRTALAAGWRVWGLASMGAIRAAELRHLGMRGHGEVYERYAGPGEFDDDEVTLLHGADAPYPPLSEPMVHLRGFLADLSARGLLGPAAADRVTAALKRRWYAERTLPELARALVGTGELSAARVERELAGFDRFRCKTRDLLDFAAARPWTDRD</sequence>
<reference evidence="2" key="1">
    <citation type="submission" date="2023-02" db="EMBL/GenBank/DDBJ databases">
        <title>Kitasatospora phosalacinea NBRC 14627.</title>
        <authorList>
            <person name="Ichikawa N."/>
            <person name="Sato H."/>
            <person name="Tonouchi N."/>
        </authorList>
    </citation>
    <scope>NUCLEOTIDE SEQUENCE</scope>
    <source>
        <strain evidence="2">NBRC 14627</strain>
    </source>
</reference>